<dbReference type="EMBL" id="GECU01028961">
    <property type="protein sequence ID" value="JAS78745.1"/>
    <property type="molecule type" value="Transcribed_RNA"/>
</dbReference>
<dbReference type="PANTHER" id="PTHR21435:SF1">
    <property type="entry name" value="MITOCHONDRIAL IMPORT INNER MEMBRANE TRANSLOCASE SUBUNIT TIM29"/>
    <property type="match status" value="1"/>
</dbReference>
<dbReference type="Pfam" id="PF10171">
    <property type="entry name" value="Tim29"/>
    <property type="match status" value="1"/>
</dbReference>
<organism evidence="1">
    <name type="scientific">Homalodisca liturata</name>
    <dbReference type="NCBI Taxonomy" id="320908"/>
    <lineage>
        <taxon>Eukaryota</taxon>
        <taxon>Metazoa</taxon>
        <taxon>Ecdysozoa</taxon>
        <taxon>Arthropoda</taxon>
        <taxon>Hexapoda</taxon>
        <taxon>Insecta</taxon>
        <taxon>Pterygota</taxon>
        <taxon>Neoptera</taxon>
        <taxon>Paraneoptera</taxon>
        <taxon>Hemiptera</taxon>
        <taxon>Auchenorrhyncha</taxon>
        <taxon>Membracoidea</taxon>
        <taxon>Cicadellidae</taxon>
        <taxon>Cicadellinae</taxon>
        <taxon>Proconiini</taxon>
        <taxon>Homalodisca</taxon>
    </lineage>
</organism>
<dbReference type="GO" id="GO:0042721">
    <property type="term" value="C:TIM22 mitochondrial import inner membrane insertion complex"/>
    <property type="evidence" value="ECO:0007669"/>
    <property type="project" value="InterPro"/>
</dbReference>
<evidence type="ECO:0000313" key="1">
    <source>
        <dbReference type="EMBL" id="JAS78745.1"/>
    </source>
</evidence>
<gene>
    <name evidence="1" type="ORF">g.6191</name>
</gene>
<dbReference type="PANTHER" id="PTHR21435">
    <property type="entry name" value="MITOCHONDRIAL IMPORT INNER MEMBRANE TRANSLOCASE SUBUNIT TIM29"/>
    <property type="match status" value="1"/>
</dbReference>
<evidence type="ECO:0008006" key="2">
    <source>
        <dbReference type="Google" id="ProtNLM"/>
    </source>
</evidence>
<sequence length="210" mass="24175">MNILQAITPLVRTTKSITLFVNNEVIKTSSRKLGLSGKVKSTMLEKWGTYWKDLIKDYTDVIKDTVEDSKKYPKKTLGILSLCGFVLLSCKTNPDDISYRENVLKCSNDVLLVGKAIRNPNTDQFLTAVENCYNLGVIRRLSFGIISVMWIDNYSNELGIFKAECSYLKPQYLTFSSRLIDIGFFGKWWKLDKIMQDYDINHEEWVDGKQ</sequence>
<name>A0A1B6HVV0_9HEMI</name>
<proteinExistence type="predicted"/>
<accession>A0A1B6HVV0</accession>
<dbReference type="AlphaFoldDB" id="A0A1B6HVV0"/>
<reference evidence="1" key="1">
    <citation type="submission" date="2015-11" db="EMBL/GenBank/DDBJ databases">
        <title>De novo transcriptome assembly of four potential Pierce s Disease insect vectors from Arizona vineyards.</title>
        <authorList>
            <person name="Tassone E.E."/>
        </authorList>
    </citation>
    <scope>NUCLEOTIDE SEQUENCE</scope>
</reference>
<dbReference type="InterPro" id="IPR019322">
    <property type="entry name" value="TIMM29"/>
</dbReference>
<protein>
    <recommendedName>
        <fullName evidence="2">Mitochondrial import inner membrane translocase subunit Tim29</fullName>
    </recommendedName>
</protein>
<dbReference type="GO" id="GO:0045039">
    <property type="term" value="P:protein insertion into mitochondrial inner membrane"/>
    <property type="evidence" value="ECO:0007669"/>
    <property type="project" value="TreeGrafter"/>
</dbReference>